<accession>A0A9J2PA83</accession>
<feature type="binding site" evidence="12">
    <location>
        <position position="721"/>
    </location>
    <ligand>
        <name>ATP</name>
        <dbReference type="ChEBI" id="CHEBI:30616"/>
    </ligand>
</feature>
<dbReference type="PROSITE" id="PS50011">
    <property type="entry name" value="PROTEIN_KINASE_DOM"/>
    <property type="match status" value="1"/>
</dbReference>
<dbReference type="Gene3D" id="3.30.200.20">
    <property type="entry name" value="Phosphorylase Kinase, domain 1"/>
    <property type="match status" value="1"/>
</dbReference>
<feature type="domain" description="MYND-type" evidence="15">
    <location>
        <begin position="116"/>
        <end position="154"/>
    </location>
</feature>
<evidence type="ECO:0000256" key="11">
    <source>
        <dbReference type="PROSITE-ProRule" id="PRU00134"/>
    </source>
</evidence>
<evidence type="ECO:0000313" key="17">
    <source>
        <dbReference type="WBParaSite" id="ALUE_0000662101-mRNA-1"/>
    </source>
</evidence>
<keyword evidence="5 11" id="KW-0863">Zinc-finger</keyword>
<organism evidence="16 17">
    <name type="scientific">Ascaris lumbricoides</name>
    <name type="common">Giant roundworm</name>
    <dbReference type="NCBI Taxonomy" id="6252"/>
    <lineage>
        <taxon>Eukaryota</taxon>
        <taxon>Metazoa</taxon>
        <taxon>Ecdysozoa</taxon>
        <taxon>Nematoda</taxon>
        <taxon>Chromadorea</taxon>
        <taxon>Rhabditida</taxon>
        <taxon>Spirurina</taxon>
        <taxon>Ascaridomorpha</taxon>
        <taxon>Ascaridoidea</taxon>
        <taxon>Ascarididae</taxon>
        <taxon>Ascaris</taxon>
    </lineage>
</organism>
<evidence type="ECO:0000259" key="14">
    <source>
        <dbReference type="PROSITE" id="PS50011"/>
    </source>
</evidence>
<evidence type="ECO:0000256" key="4">
    <source>
        <dbReference type="ARBA" id="ARBA00022741"/>
    </source>
</evidence>
<evidence type="ECO:0000256" key="5">
    <source>
        <dbReference type="ARBA" id="ARBA00022771"/>
    </source>
</evidence>
<dbReference type="Proteomes" id="UP000036681">
    <property type="component" value="Unplaced"/>
</dbReference>
<name>A0A9J2PA83_ASCLU</name>
<dbReference type="PROSITE" id="PS00107">
    <property type="entry name" value="PROTEIN_KINASE_ATP"/>
    <property type="match status" value="1"/>
</dbReference>
<keyword evidence="3" id="KW-0479">Metal-binding</keyword>
<protein>
    <recommendedName>
        <fullName evidence="10">mitogen-activated protein kinase kinase</fullName>
        <ecNumber evidence="10">2.7.12.2</ecNumber>
    </recommendedName>
</protein>
<dbReference type="GO" id="GO:0008270">
    <property type="term" value="F:zinc ion binding"/>
    <property type="evidence" value="ECO:0007669"/>
    <property type="project" value="UniProtKB-KW"/>
</dbReference>
<dbReference type="EC" id="2.7.12.2" evidence="10"/>
<feature type="compositionally biased region" description="Basic residues" evidence="13">
    <location>
        <begin position="31"/>
        <end position="43"/>
    </location>
</feature>
<dbReference type="Pfam" id="PF01753">
    <property type="entry name" value="zf-MYND"/>
    <property type="match status" value="1"/>
</dbReference>
<dbReference type="Gene3D" id="1.25.40.10">
    <property type="entry name" value="Tetratricopeptide repeat domain"/>
    <property type="match status" value="1"/>
</dbReference>
<proteinExistence type="inferred from homology"/>
<keyword evidence="8 12" id="KW-0067">ATP-binding</keyword>
<dbReference type="InterPro" id="IPR011009">
    <property type="entry name" value="Kinase-like_dom_sf"/>
</dbReference>
<dbReference type="Gene3D" id="6.10.140.2220">
    <property type="match status" value="1"/>
</dbReference>
<evidence type="ECO:0000256" key="3">
    <source>
        <dbReference type="ARBA" id="ARBA00022723"/>
    </source>
</evidence>
<dbReference type="WBParaSite" id="ALUE_0000662101-mRNA-1">
    <property type="protein sequence ID" value="ALUE_0000662101-mRNA-1"/>
    <property type="gene ID" value="ALUE_0000662101"/>
</dbReference>
<keyword evidence="16" id="KW-1185">Reference proteome</keyword>
<dbReference type="Gene3D" id="2.170.270.10">
    <property type="entry name" value="SET domain"/>
    <property type="match status" value="1"/>
</dbReference>
<evidence type="ECO:0000256" key="10">
    <source>
        <dbReference type="ARBA" id="ARBA00038999"/>
    </source>
</evidence>
<dbReference type="GO" id="GO:0004708">
    <property type="term" value="F:MAP kinase kinase activity"/>
    <property type="evidence" value="ECO:0007669"/>
    <property type="project" value="UniProtKB-EC"/>
</dbReference>
<dbReference type="PANTHER" id="PTHR48013">
    <property type="entry name" value="DUAL SPECIFICITY MITOGEN-ACTIVATED PROTEIN KINASE KINASE 5-RELATED"/>
    <property type="match status" value="1"/>
</dbReference>
<evidence type="ECO:0000256" key="6">
    <source>
        <dbReference type="ARBA" id="ARBA00022777"/>
    </source>
</evidence>
<evidence type="ECO:0000256" key="1">
    <source>
        <dbReference type="ARBA" id="ARBA00022527"/>
    </source>
</evidence>
<feature type="region of interest" description="Disordered" evidence="13">
    <location>
        <begin position="29"/>
        <end position="81"/>
    </location>
</feature>
<evidence type="ECO:0000256" key="2">
    <source>
        <dbReference type="ARBA" id="ARBA00022679"/>
    </source>
</evidence>
<keyword evidence="7" id="KW-0862">Zinc</keyword>
<evidence type="ECO:0000313" key="16">
    <source>
        <dbReference type="Proteomes" id="UP000036681"/>
    </source>
</evidence>
<dbReference type="GO" id="GO:0051403">
    <property type="term" value="P:stress-activated MAPK cascade"/>
    <property type="evidence" value="ECO:0007669"/>
    <property type="project" value="TreeGrafter"/>
</dbReference>
<dbReference type="InterPro" id="IPR008271">
    <property type="entry name" value="Ser/Thr_kinase_AS"/>
</dbReference>
<dbReference type="InterPro" id="IPR002893">
    <property type="entry name" value="Znf_MYND"/>
</dbReference>
<dbReference type="SUPFAM" id="SSF144232">
    <property type="entry name" value="HIT/MYND zinc finger-like"/>
    <property type="match status" value="1"/>
</dbReference>
<dbReference type="InterPro" id="IPR000719">
    <property type="entry name" value="Prot_kinase_dom"/>
</dbReference>
<evidence type="ECO:0000256" key="13">
    <source>
        <dbReference type="SAM" id="MobiDB-lite"/>
    </source>
</evidence>
<evidence type="ECO:0000256" key="9">
    <source>
        <dbReference type="ARBA" id="ARBA00038035"/>
    </source>
</evidence>
<keyword evidence="4 12" id="KW-0547">Nucleotide-binding</keyword>
<evidence type="ECO:0000256" key="7">
    <source>
        <dbReference type="ARBA" id="ARBA00022833"/>
    </source>
</evidence>
<dbReference type="PANTHER" id="PTHR48013:SF28">
    <property type="entry name" value="DUAL SPECIFICITY MITOGEN-ACTIVATED PROTEIN KINASE KINASE SEK-1"/>
    <property type="match status" value="1"/>
</dbReference>
<dbReference type="GO" id="GO:0004674">
    <property type="term" value="F:protein serine/threonine kinase activity"/>
    <property type="evidence" value="ECO:0007669"/>
    <property type="project" value="UniProtKB-KW"/>
</dbReference>
<dbReference type="FunFam" id="3.30.200.20:FF:000040">
    <property type="entry name" value="Dual specificity mitogen-activated protein kinase kinase"/>
    <property type="match status" value="1"/>
</dbReference>
<dbReference type="PROSITE" id="PS50865">
    <property type="entry name" value="ZF_MYND_2"/>
    <property type="match status" value="1"/>
</dbReference>
<sequence length="993" mass="113399">MLREGGVVGGIDYATSVYAHLQAMGRNNGAAHKKTHAPRHRAKRGESSAPVVNCSEPIESNENQGPREDSQKSNEQSKAESACKTTAEEKADCFPRTLEFYPFAYALYNNYLDEHCWYCLSPSANLRRCKGCNRAMFCDQNCQTLGWKDHKAECRALKGSPTVPDIEAIKNGNDKKDATFYLQRSSRRSIMDIWAHTDQIRNDEFAMKKFNDVYSRLVTFYGTKALLTKEEAFELHCRDYINRHAISDDGYLEVEIGKGLYLDLCAYDHSCRPNTIYTCKGFVATLRALDLTVNLMDRTTTFYSYIDLLSTTQERKKLLRDTWYFDCQCVRCVDNDDHVLSSMFCPSCREKPERLCIFGESPYKNPVTQILTCPKCHIEVPKERVLEAVDAMRFIDRIVAKNEIQQMAKEQAFRFLKGIKDRFSKILPSVNVYMCKIIQLLIPLIDPTDSKTLLSLHLESEECVRFCFPPNHPAVAVHLSSIGLFYLRIGHPHRAELYLEMACDILKFTLGHTHPLTVDKLSILEEAHREVQEARRIMLDSSISFQIPATPLLTAVGSAETRGVESVIGDASLKETQHEEPSKQHADNVTGRETELQYRDRRAGAAGRRRCILLDRRQPTTQTPTTSLETLRWFLMARKTSRKYPVCELKSFIRMFISGRLRFPNEAKEFCFGYEVRLYYLRGGLTYVRDLTDLGPIGDGAFGRVNKMRHNETGRNMAVKKVRVISGKNDDGEENRSLRRLRQEVEAIMSASDCPQIVRFYGLTFHEGDCLVCMELMDISLEKLYHEMHSRTRGVFDERILGHVAVSILKALNHLKNEIKIIHRDVKPSNILLDLRGMIKLCDFGISGYLVNSVAQTREAGCRPYMAPERLLTNAAYDIRSDVWSLGITLREVAVGEFPYPRFNDNELFFQLQQVVYGDAPIMGPSDVYSIRTVQFINSCLVKETNARPDYKTLMNTEFFKYYDGLDGTASYIADYVRNALEGTMQMEGSGSD</sequence>
<keyword evidence="2" id="KW-0808">Transferase</keyword>
<reference evidence="17" key="1">
    <citation type="submission" date="2023-03" db="UniProtKB">
        <authorList>
            <consortium name="WormBaseParasite"/>
        </authorList>
    </citation>
    <scope>IDENTIFICATION</scope>
</reference>
<dbReference type="PROSITE" id="PS00108">
    <property type="entry name" value="PROTEIN_KINASE_ST"/>
    <property type="match status" value="1"/>
</dbReference>
<keyword evidence="6" id="KW-0418">Kinase</keyword>
<dbReference type="SMART" id="SM00220">
    <property type="entry name" value="S_TKc"/>
    <property type="match status" value="1"/>
</dbReference>
<dbReference type="Gene3D" id="1.10.510.10">
    <property type="entry name" value="Transferase(Phosphotransferase) domain 1"/>
    <property type="match status" value="1"/>
</dbReference>
<comment type="similarity">
    <text evidence="9">Belongs to the protein kinase superfamily. STE Ser/Thr protein kinase family. MAP kinase kinase subfamily.</text>
</comment>
<dbReference type="InterPro" id="IPR011990">
    <property type="entry name" value="TPR-like_helical_dom_sf"/>
</dbReference>
<dbReference type="AlphaFoldDB" id="A0A9J2PA83"/>
<dbReference type="InterPro" id="IPR046341">
    <property type="entry name" value="SET_dom_sf"/>
</dbReference>
<keyword evidence="1" id="KW-0723">Serine/threonine-protein kinase</keyword>
<feature type="region of interest" description="Disordered" evidence="13">
    <location>
        <begin position="573"/>
        <end position="600"/>
    </location>
</feature>
<dbReference type="SUPFAM" id="SSF56112">
    <property type="entry name" value="Protein kinase-like (PK-like)"/>
    <property type="match status" value="1"/>
</dbReference>
<feature type="compositionally biased region" description="Basic and acidic residues" evidence="13">
    <location>
        <begin position="65"/>
        <end position="78"/>
    </location>
</feature>
<dbReference type="InterPro" id="IPR017441">
    <property type="entry name" value="Protein_kinase_ATP_BS"/>
</dbReference>
<evidence type="ECO:0000259" key="15">
    <source>
        <dbReference type="PROSITE" id="PS50865"/>
    </source>
</evidence>
<evidence type="ECO:0000256" key="8">
    <source>
        <dbReference type="ARBA" id="ARBA00022840"/>
    </source>
</evidence>
<feature type="domain" description="Protein kinase" evidence="14">
    <location>
        <begin position="691"/>
        <end position="960"/>
    </location>
</feature>
<evidence type="ECO:0000256" key="12">
    <source>
        <dbReference type="PROSITE-ProRule" id="PRU10141"/>
    </source>
</evidence>
<dbReference type="Pfam" id="PF00069">
    <property type="entry name" value="Pkinase"/>
    <property type="match status" value="1"/>
</dbReference>
<dbReference type="Gene3D" id="1.10.220.160">
    <property type="match status" value="1"/>
</dbReference>
<dbReference type="GO" id="GO:0005524">
    <property type="term" value="F:ATP binding"/>
    <property type="evidence" value="ECO:0007669"/>
    <property type="project" value="UniProtKB-UniRule"/>
</dbReference>